<gene>
    <name evidence="5 11" type="primary">ftsZ</name>
    <name evidence="11" type="ORF">EZJ44_02325</name>
</gene>
<dbReference type="PANTHER" id="PTHR30314:SF3">
    <property type="entry name" value="MITOCHONDRIAL DIVISION PROTEIN FSZA"/>
    <property type="match status" value="1"/>
</dbReference>
<dbReference type="CDD" id="cd02201">
    <property type="entry name" value="FtsZ_type1"/>
    <property type="match status" value="1"/>
</dbReference>
<comment type="similarity">
    <text evidence="1 5 7">Belongs to the FtsZ family.</text>
</comment>
<evidence type="ECO:0000256" key="2">
    <source>
        <dbReference type="ARBA" id="ARBA00022741"/>
    </source>
</evidence>
<feature type="binding site" evidence="5">
    <location>
        <position position="183"/>
    </location>
    <ligand>
        <name>GTP</name>
        <dbReference type="ChEBI" id="CHEBI:37565"/>
    </ligand>
</feature>
<dbReference type="FunFam" id="3.40.50.1440:FF:000001">
    <property type="entry name" value="Cell division protein FtsZ"/>
    <property type="match status" value="1"/>
</dbReference>
<dbReference type="InterPro" id="IPR020805">
    <property type="entry name" value="Cell_div_FtsZ_CS"/>
</dbReference>
<keyword evidence="5" id="KW-0963">Cytoplasm</keyword>
<keyword evidence="5 7" id="KW-0132">Cell division</keyword>
<comment type="subcellular location">
    <subcellularLocation>
        <location evidence="5">Cytoplasm</location>
    </subcellularLocation>
    <text evidence="5">Assembles at midcell at the inner surface of the cytoplasmic membrane.</text>
</comment>
<dbReference type="Gene3D" id="3.30.1330.20">
    <property type="entry name" value="Tubulin/FtsZ, C-terminal domain"/>
    <property type="match status" value="1"/>
</dbReference>
<keyword evidence="5 7" id="KW-0131">Cell cycle</keyword>
<proteinExistence type="inferred from homology"/>
<evidence type="ECO:0000259" key="10">
    <source>
        <dbReference type="SMART" id="SM00865"/>
    </source>
</evidence>
<dbReference type="EMBL" id="SJDT01000002">
    <property type="protein sequence ID" value="TBW22765.1"/>
    <property type="molecule type" value="Genomic_DNA"/>
</dbReference>
<dbReference type="Proteomes" id="UP000293036">
    <property type="component" value="Unassembled WGS sequence"/>
</dbReference>
<dbReference type="Gene3D" id="3.40.50.1440">
    <property type="entry name" value="Tubulin/FtsZ, GTPase domain"/>
    <property type="match status" value="1"/>
</dbReference>
<sequence>MLSMNNAADIKVVGVGGGGVNAIDRMIQDGLAGVDFIAVNTDAQSLAKSEAETKLDIGMNVSQGLGAGADPTVGKRAAEENIETVRNALEGADMVFVTAGEGGGTGTGAAPIVASVARELGALTVGVVTRPFGFEGQQRTRNANAGIAALREAVDTLIVIPNDRLLEISEKNVGIIEAFRMADEVLNSGVKGISDLITKAGEINLDFADVKAIMKDAGTALMGIGSASGADRALRATENAISSPLLEARIDGAHGVLLAFTASTDLGLTEYSEASNLVKEAVDPNANIIIGLMIDESLGDELRVTVIAAGFDETEDYLAPVEANLAQPAIPAAPVAAEQGAKHREIPTSNERVAQRPAVSGNIASPAAPHANQDAELPPLATQAPAPTSLDVPPILDDESTRRRPDLDIPPFLFGEE</sequence>
<dbReference type="SUPFAM" id="SSF55307">
    <property type="entry name" value="Tubulin C-terminal domain-like"/>
    <property type="match status" value="1"/>
</dbReference>
<reference evidence="11 12" key="1">
    <citation type="submission" date="2019-02" db="EMBL/GenBank/DDBJ databases">
        <title>Arcanobacterium bovis sp. nov., isolated from the milk of a cow with mastitis.</title>
        <authorList>
            <person name="Sammra O."/>
            <person name="Foster G."/>
            <person name="Hassan A."/>
            <person name="Alssahen M."/>
            <person name="Laemmler C."/>
            <person name="Borowiak M."/>
            <person name="Malorny B."/>
            <person name="Abdulmawjood A."/>
        </authorList>
    </citation>
    <scope>NUCLEOTIDE SEQUENCE [LARGE SCALE GENOMIC DNA]</scope>
    <source>
        <strain evidence="11 12">C605018/01/1</strain>
    </source>
</reference>
<dbReference type="PANTHER" id="PTHR30314">
    <property type="entry name" value="CELL DIVISION PROTEIN FTSZ-RELATED"/>
    <property type="match status" value="1"/>
</dbReference>
<evidence type="ECO:0000256" key="3">
    <source>
        <dbReference type="ARBA" id="ARBA00023134"/>
    </source>
</evidence>
<dbReference type="RefSeq" id="WP_131279742.1">
    <property type="nucleotide sequence ID" value="NZ_JBHSLR010000009.1"/>
</dbReference>
<protein>
    <recommendedName>
        <fullName evidence="5 6">Cell division protein FtsZ</fullName>
    </recommendedName>
</protein>
<name>A0A4Q9V126_9ACTO</name>
<dbReference type="SUPFAM" id="SSF52490">
    <property type="entry name" value="Tubulin nucleotide-binding domain-like"/>
    <property type="match status" value="1"/>
</dbReference>
<organism evidence="11 12">
    <name type="scientific">Arcanobacterium bovis</name>
    <dbReference type="NCBI Taxonomy" id="2529275"/>
    <lineage>
        <taxon>Bacteria</taxon>
        <taxon>Bacillati</taxon>
        <taxon>Actinomycetota</taxon>
        <taxon>Actinomycetes</taxon>
        <taxon>Actinomycetales</taxon>
        <taxon>Actinomycetaceae</taxon>
        <taxon>Arcanobacterium</taxon>
    </lineage>
</organism>
<evidence type="ECO:0000256" key="1">
    <source>
        <dbReference type="ARBA" id="ARBA00009690"/>
    </source>
</evidence>
<dbReference type="PROSITE" id="PS01135">
    <property type="entry name" value="FTSZ_2"/>
    <property type="match status" value="1"/>
</dbReference>
<evidence type="ECO:0000259" key="9">
    <source>
        <dbReference type="SMART" id="SM00864"/>
    </source>
</evidence>
<dbReference type="Pfam" id="PF00091">
    <property type="entry name" value="Tubulin"/>
    <property type="match status" value="1"/>
</dbReference>
<dbReference type="GO" id="GO:0051258">
    <property type="term" value="P:protein polymerization"/>
    <property type="evidence" value="ECO:0007669"/>
    <property type="project" value="UniProtKB-UniRule"/>
</dbReference>
<dbReference type="AlphaFoldDB" id="A0A4Q9V126"/>
<evidence type="ECO:0000256" key="8">
    <source>
        <dbReference type="SAM" id="MobiDB-lite"/>
    </source>
</evidence>
<evidence type="ECO:0000256" key="5">
    <source>
        <dbReference type="HAMAP-Rule" id="MF_00909"/>
    </source>
</evidence>
<comment type="caution">
    <text evidence="11">The sequence shown here is derived from an EMBL/GenBank/DDBJ whole genome shotgun (WGS) entry which is preliminary data.</text>
</comment>
<feature type="binding site" evidence="5">
    <location>
        <position position="139"/>
    </location>
    <ligand>
        <name>GTP</name>
        <dbReference type="ChEBI" id="CHEBI:37565"/>
    </ligand>
</feature>
<keyword evidence="3 5" id="KW-0342">GTP-binding</keyword>
<dbReference type="NCBIfam" id="TIGR00065">
    <property type="entry name" value="ftsZ"/>
    <property type="match status" value="1"/>
</dbReference>
<dbReference type="InterPro" id="IPR008280">
    <property type="entry name" value="Tub_FtsZ_C"/>
</dbReference>
<evidence type="ECO:0000256" key="7">
    <source>
        <dbReference type="RuleBase" id="RU000631"/>
    </source>
</evidence>
<evidence type="ECO:0000256" key="4">
    <source>
        <dbReference type="ARBA" id="ARBA00023210"/>
    </source>
</evidence>
<dbReference type="InterPro" id="IPR003008">
    <property type="entry name" value="Tubulin_FtsZ_GTPase"/>
</dbReference>
<dbReference type="InterPro" id="IPR018316">
    <property type="entry name" value="Tubulin/FtsZ_2-layer-sand-dom"/>
</dbReference>
<feature type="domain" description="Tubulin/FtsZ GTPase" evidence="9">
    <location>
        <begin position="9"/>
        <end position="201"/>
    </location>
</feature>
<keyword evidence="12" id="KW-1185">Reference proteome</keyword>
<dbReference type="HAMAP" id="MF_00909">
    <property type="entry name" value="FtsZ"/>
    <property type="match status" value="1"/>
</dbReference>
<dbReference type="InterPro" id="IPR036525">
    <property type="entry name" value="Tubulin/FtsZ_GTPase_sf"/>
</dbReference>
<evidence type="ECO:0000256" key="6">
    <source>
        <dbReference type="NCBIfam" id="TIGR00065"/>
    </source>
</evidence>
<dbReference type="GO" id="GO:0000917">
    <property type="term" value="P:division septum assembly"/>
    <property type="evidence" value="ECO:0007669"/>
    <property type="project" value="UniProtKB-KW"/>
</dbReference>
<dbReference type="OrthoDB" id="9813375at2"/>
<dbReference type="SMART" id="SM00865">
    <property type="entry name" value="Tubulin_C"/>
    <property type="match status" value="1"/>
</dbReference>
<accession>A0A4Q9V126</accession>
<dbReference type="GO" id="GO:0032153">
    <property type="term" value="C:cell division site"/>
    <property type="evidence" value="ECO:0007669"/>
    <property type="project" value="UniProtKB-UniRule"/>
</dbReference>
<dbReference type="InterPro" id="IPR037103">
    <property type="entry name" value="Tubulin/FtsZ-like_C"/>
</dbReference>
<dbReference type="InterPro" id="IPR024757">
    <property type="entry name" value="FtsZ_C"/>
</dbReference>
<keyword evidence="2 5" id="KW-0547">Nucleotide-binding</keyword>
<dbReference type="InterPro" id="IPR000158">
    <property type="entry name" value="Cell_div_FtsZ"/>
</dbReference>
<dbReference type="InterPro" id="IPR045061">
    <property type="entry name" value="FtsZ/CetZ"/>
</dbReference>
<feature type="region of interest" description="Disordered" evidence="8">
    <location>
        <begin position="335"/>
        <end position="417"/>
    </location>
</feature>
<feature type="binding site" evidence="5">
    <location>
        <begin position="17"/>
        <end position="21"/>
    </location>
    <ligand>
        <name>GTP</name>
        <dbReference type="ChEBI" id="CHEBI:37565"/>
    </ligand>
</feature>
<dbReference type="GO" id="GO:0043093">
    <property type="term" value="P:FtsZ-dependent cytokinesis"/>
    <property type="evidence" value="ECO:0007669"/>
    <property type="project" value="UniProtKB-UniRule"/>
</dbReference>
<dbReference type="PRINTS" id="PR00423">
    <property type="entry name" value="CELLDVISFTSZ"/>
</dbReference>
<dbReference type="SMART" id="SM00864">
    <property type="entry name" value="Tubulin"/>
    <property type="match status" value="1"/>
</dbReference>
<evidence type="ECO:0000313" key="12">
    <source>
        <dbReference type="Proteomes" id="UP000293036"/>
    </source>
</evidence>
<feature type="binding site" evidence="5">
    <location>
        <position position="135"/>
    </location>
    <ligand>
        <name>GTP</name>
        <dbReference type="ChEBI" id="CHEBI:37565"/>
    </ligand>
</feature>
<dbReference type="GO" id="GO:0005737">
    <property type="term" value="C:cytoplasm"/>
    <property type="evidence" value="ECO:0007669"/>
    <property type="project" value="UniProtKB-SubCell"/>
</dbReference>
<dbReference type="PROSITE" id="PS01134">
    <property type="entry name" value="FTSZ_1"/>
    <property type="match status" value="1"/>
</dbReference>
<feature type="domain" description="Tubulin/FtsZ 2-layer sandwich" evidence="10">
    <location>
        <begin position="203"/>
        <end position="320"/>
    </location>
</feature>
<feature type="binding site" evidence="5">
    <location>
        <begin position="104"/>
        <end position="106"/>
    </location>
    <ligand>
        <name>GTP</name>
        <dbReference type="ChEBI" id="CHEBI:37565"/>
    </ligand>
</feature>
<feature type="compositionally biased region" description="Low complexity" evidence="8">
    <location>
        <begin position="375"/>
        <end position="388"/>
    </location>
</feature>
<keyword evidence="4 5" id="KW-0717">Septation</keyword>
<evidence type="ECO:0000313" key="11">
    <source>
        <dbReference type="EMBL" id="TBW22765.1"/>
    </source>
</evidence>
<dbReference type="GO" id="GO:0003924">
    <property type="term" value="F:GTPase activity"/>
    <property type="evidence" value="ECO:0007669"/>
    <property type="project" value="UniProtKB-UniRule"/>
</dbReference>
<comment type="subunit">
    <text evidence="5">Homodimer. Polymerizes to form a dynamic ring structure in a strictly GTP-dependent manner. Interacts directly with several other division proteins.</text>
</comment>
<comment type="function">
    <text evidence="5 7">Essential cell division protein that forms a contractile ring structure (Z ring) at the future cell division site. The regulation of the ring assembly controls the timing and the location of cell division. One of the functions of the FtsZ ring is to recruit other cell division proteins to the septum to produce a new cell wall between the dividing cells. Binds GTP and shows GTPase activity.</text>
</comment>
<dbReference type="Pfam" id="PF12327">
    <property type="entry name" value="FtsZ_C"/>
    <property type="match status" value="1"/>
</dbReference>
<dbReference type="GO" id="GO:0005525">
    <property type="term" value="F:GTP binding"/>
    <property type="evidence" value="ECO:0007669"/>
    <property type="project" value="UniProtKB-UniRule"/>
</dbReference>